<feature type="compositionally biased region" description="Low complexity" evidence="1">
    <location>
        <begin position="83"/>
        <end position="113"/>
    </location>
</feature>
<keyword evidence="4" id="KW-1185">Reference proteome</keyword>
<name>D9WGE0_9ACTN</name>
<feature type="transmembrane region" description="Helical" evidence="2">
    <location>
        <begin position="15"/>
        <end position="37"/>
    </location>
</feature>
<evidence type="ECO:0000256" key="1">
    <source>
        <dbReference type="SAM" id="MobiDB-lite"/>
    </source>
</evidence>
<evidence type="ECO:0000313" key="3">
    <source>
        <dbReference type="EMBL" id="EFL25328.1"/>
    </source>
</evidence>
<dbReference type="STRING" id="457427.SSOG_05042"/>
<keyword evidence="2" id="KW-0812">Transmembrane</keyword>
<keyword evidence="2" id="KW-0472">Membrane</keyword>
<keyword evidence="2" id="KW-1133">Transmembrane helix</keyword>
<dbReference type="EMBL" id="GG657754">
    <property type="protein sequence ID" value="EFL25328.1"/>
    <property type="molecule type" value="Genomic_DNA"/>
</dbReference>
<feature type="compositionally biased region" description="Low complexity" evidence="1">
    <location>
        <begin position="55"/>
        <end position="75"/>
    </location>
</feature>
<protein>
    <submittedName>
        <fullName evidence="3">Serine/arginine repetitive matrix protein 2</fullName>
    </submittedName>
</protein>
<feature type="region of interest" description="Disordered" evidence="1">
    <location>
        <begin position="46"/>
        <end position="138"/>
    </location>
</feature>
<dbReference type="HOGENOM" id="CLU_055444_0_0_11"/>
<dbReference type="RefSeq" id="WP_009717132.1">
    <property type="nucleotide sequence ID" value="NZ_GG657754.1"/>
</dbReference>
<organism evidence="3 4">
    <name type="scientific">Streptomyces himastatinicus ATCC 53653</name>
    <dbReference type="NCBI Taxonomy" id="457427"/>
    <lineage>
        <taxon>Bacteria</taxon>
        <taxon>Bacillati</taxon>
        <taxon>Actinomycetota</taxon>
        <taxon>Actinomycetes</taxon>
        <taxon>Kitasatosporales</taxon>
        <taxon>Streptomycetaceae</taxon>
        <taxon>Streptomyces</taxon>
        <taxon>Streptomyces violaceusniger group</taxon>
    </lineage>
</organism>
<reference evidence="3 4" key="1">
    <citation type="submission" date="2009-02" db="EMBL/GenBank/DDBJ databases">
        <title>Annotation of Streptomyces hygroscopicus strain ATCC 53653.</title>
        <authorList>
            <consortium name="The Broad Institute Genome Sequencing Platform"/>
            <consortium name="Broad Institute Microbial Sequencing Center"/>
            <person name="Fischbach M."/>
            <person name="Godfrey P."/>
            <person name="Ward D."/>
            <person name="Young S."/>
            <person name="Zeng Q."/>
            <person name="Koehrsen M."/>
            <person name="Alvarado L."/>
            <person name="Berlin A.M."/>
            <person name="Bochicchio J."/>
            <person name="Borenstein D."/>
            <person name="Chapman S.B."/>
            <person name="Chen Z."/>
            <person name="Engels R."/>
            <person name="Freedman E."/>
            <person name="Gellesch M."/>
            <person name="Goldberg J."/>
            <person name="Griggs A."/>
            <person name="Gujja S."/>
            <person name="Heilman E.R."/>
            <person name="Heiman D.I."/>
            <person name="Hepburn T.A."/>
            <person name="Howarth C."/>
            <person name="Jen D."/>
            <person name="Larson L."/>
            <person name="Lewis B."/>
            <person name="Mehta T."/>
            <person name="Park D."/>
            <person name="Pearson M."/>
            <person name="Richards J."/>
            <person name="Roberts A."/>
            <person name="Saif S."/>
            <person name="Shea T.D."/>
            <person name="Shenoy N."/>
            <person name="Sisk P."/>
            <person name="Stolte C."/>
            <person name="Sykes S.N."/>
            <person name="Thomson T."/>
            <person name="Walk T."/>
            <person name="White J."/>
            <person name="Yandava C."/>
            <person name="Straight P."/>
            <person name="Clardy J."/>
            <person name="Hung D."/>
            <person name="Kolter R."/>
            <person name="Mekalanos J."/>
            <person name="Walker S."/>
            <person name="Walsh C.T."/>
            <person name="Wieland-Brown L.C."/>
            <person name="Haas B."/>
            <person name="Nusbaum C."/>
            <person name="Birren B."/>
        </authorList>
    </citation>
    <scope>NUCLEOTIDE SEQUENCE [LARGE SCALE GENOMIC DNA]</scope>
    <source>
        <strain evidence="3 4">ATCC 53653</strain>
    </source>
</reference>
<gene>
    <name evidence="3" type="ORF">SSOG_05042</name>
</gene>
<evidence type="ECO:0000313" key="4">
    <source>
        <dbReference type="Proteomes" id="UP000003963"/>
    </source>
</evidence>
<proteinExistence type="predicted"/>
<dbReference type="AlphaFoldDB" id="D9WGE0"/>
<dbReference type="Proteomes" id="UP000003963">
    <property type="component" value="Unassembled WGS sequence"/>
</dbReference>
<evidence type="ECO:0000256" key="2">
    <source>
        <dbReference type="SAM" id="Phobius"/>
    </source>
</evidence>
<sequence>MSDGGSDPGAETRRVVQAVAVTVFLTAGIAFSGWVAFGGDGSTGKQAGPLPWDRATPAPSATADATAPDDVYPAPETGAPTDLPSGLPSASPSGLPSAYPSGSPDASSSAAPPLTGSAPPAGFSTERDPEGFDIAVPDGWRRTVEGPSVFYTSPDDSTKIQVFELHGPEATPYESAQEAERLASRSSGYEQITLAQLGAAAMDPAQLEYTYQSKESGARRILDRRFAAQNGTMYAVLIIGPAGDRAQERSLHDTVLETFCPTAYCTAS</sequence>
<dbReference type="OrthoDB" id="4335221at2"/>
<accession>D9WGE0</accession>